<evidence type="ECO:0000313" key="1">
    <source>
        <dbReference type="EMBL" id="KAK3589282.1"/>
    </source>
</evidence>
<reference evidence="1" key="2">
    <citation type="journal article" date="2021" name="Genome Biol. Evol.">
        <title>Developing a high-quality reference genome for a parasitic bivalve with doubly uniparental inheritance (Bivalvia: Unionida).</title>
        <authorList>
            <person name="Smith C.H."/>
        </authorList>
    </citation>
    <scope>NUCLEOTIDE SEQUENCE</scope>
    <source>
        <strain evidence="1">CHS0354</strain>
        <tissue evidence="1">Mantle</tissue>
    </source>
</reference>
<accession>A0AAE0SC21</accession>
<dbReference type="AlphaFoldDB" id="A0AAE0SC21"/>
<reference evidence="1" key="3">
    <citation type="submission" date="2023-05" db="EMBL/GenBank/DDBJ databases">
        <authorList>
            <person name="Smith C.H."/>
        </authorList>
    </citation>
    <scope>NUCLEOTIDE SEQUENCE</scope>
    <source>
        <strain evidence="1">CHS0354</strain>
        <tissue evidence="1">Mantle</tissue>
    </source>
</reference>
<dbReference type="Proteomes" id="UP001195483">
    <property type="component" value="Unassembled WGS sequence"/>
</dbReference>
<proteinExistence type="predicted"/>
<sequence>MGTGSVPVAYIVNCIVIHPNVGNGYRRRARCLHCKLQGFSSQRRQRQKLNPSVLLELTEKADISPKEISVLSHGKDQAPV</sequence>
<organism evidence="1 2">
    <name type="scientific">Potamilus streckersoni</name>
    <dbReference type="NCBI Taxonomy" id="2493646"/>
    <lineage>
        <taxon>Eukaryota</taxon>
        <taxon>Metazoa</taxon>
        <taxon>Spiralia</taxon>
        <taxon>Lophotrochozoa</taxon>
        <taxon>Mollusca</taxon>
        <taxon>Bivalvia</taxon>
        <taxon>Autobranchia</taxon>
        <taxon>Heteroconchia</taxon>
        <taxon>Palaeoheterodonta</taxon>
        <taxon>Unionida</taxon>
        <taxon>Unionoidea</taxon>
        <taxon>Unionidae</taxon>
        <taxon>Ambleminae</taxon>
        <taxon>Lampsilini</taxon>
        <taxon>Potamilus</taxon>
    </lineage>
</organism>
<protein>
    <submittedName>
        <fullName evidence="1">Uncharacterized protein</fullName>
    </submittedName>
</protein>
<keyword evidence="2" id="KW-1185">Reference proteome</keyword>
<evidence type="ECO:0000313" key="2">
    <source>
        <dbReference type="Proteomes" id="UP001195483"/>
    </source>
</evidence>
<reference evidence="1" key="1">
    <citation type="journal article" date="2021" name="Genome Biol. Evol.">
        <title>A High-Quality Reference Genome for a Parasitic Bivalve with Doubly Uniparental Inheritance (Bivalvia: Unionida).</title>
        <authorList>
            <person name="Smith C.H."/>
        </authorList>
    </citation>
    <scope>NUCLEOTIDE SEQUENCE</scope>
    <source>
        <strain evidence="1">CHS0354</strain>
    </source>
</reference>
<gene>
    <name evidence="1" type="ORF">CHS0354_008344</name>
</gene>
<dbReference type="EMBL" id="JAEAOA010000554">
    <property type="protein sequence ID" value="KAK3589282.1"/>
    <property type="molecule type" value="Genomic_DNA"/>
</dbReference>
<comment type="caution">
    <text evidence="1">The sequence shown here is derived from an EMBL/GenBank/DDBJ whole genome shotgun (WGS) entry which is preliminary data.</text>
</comment>
<name>A0AAE0SC21_9BIVA</name>